<dbReference type="EMBL" id="CAJPVJ010010873">
    <property type="protein sequence ID" value="CAG2173473.1"/>
    <property type="molecule type" value="Genomic_DNA"/>
</dbReference>
<dbReference type="GO" id="GO:0043022">
    <property type="term" value="F:ribosome binding"/>
    <property type="evidence" value="ECO:0007669"/>
    <property type="project" value="InterPro"/>
</dbReference>
<dbReference type="InterPro" id="IPR036390">
    <property type="entry name" value="WH_DNA-bd_sf"/>
</dbReference>
<dbReference type="SUPFAM" id="SSF48371">
    <property type="entry name" value="ARM repeat"/>
    <property type="match status" value="1"/>
</dbReference>
<keyword evidence="8" id="KW-1185">Reference proteome</keyword>
<evidence type="ECO:0000313" key="7">
    <source>
        <dbReference type="EMBL" id="CAD7656286.1"/>
    </source>
</evidence>
<evidence type="ECO:0000256" key="1">
    <source>
        <dbReference type="ARBA" id="ARBA00022490"/>
    </source>
</evidence>
<sequence length="208" mass="23998">MLTICVSVLSYNPDNLDELERYVTRQSQDNYYDLEANLAVLKLYQFNPSQTKKQTVIKILLKALTALPNTDFVLCKCLIDSTLLEEENIALITSLHNLLETCRFQEFWRELSIRPQLIQGITGFENSIQKFICHVIQITYQSIEKSSLRSLLGSLADNQLNQWMTQNGWKDIENGFVFVANQEENIKTKNITEKIDLENVAQVVAAYR</sequence>
<dbReference type="PANTHER" id="PTHR13022:SF0">
    <property type="entry name" value="EUKARYOTIC TRANSLATION INITIATION FACTOR 3 SUBUNIT K"/>
    <property type="match status" value="1"/>
</dbReference>
<comment type="subcellular location">
    <subcellularLocation>
        <location evidence="5">Cytoplasm</location>
    </subcellularLocation>
</comment>
<name>A0A7R9MA85_9ACAR</name>
<dbReference type="GO" id="GO:0003723">
    <property type="term" value="F:RNA binding"/>
    <property type="evidence" value="ECO:0007669"/>
    <property type="project" value="UniProtKB-UniRule"/>
</dbReference>
<feature type="domain" description="PCI" evidence="6">
    <location>
        <begin position="32"/>
        <end position="194"/>
    </location>
</feature>
<dbReference type="GO" id="GO:0016282">
    <property type="term" value="C:eukaryotic 43S preinitiation complex"/>
    <property type="evidence" value="ECO:0007669"/>
    <property type="project" value="UniProtKB-UniRule"/>
</dbReference>
<dbReference type="FunFam" id="1.25.40.250:FF:000001">
    <property type="entry name" value="Eukaryotic translation initiation factor 3 subunit K"/>
    <property type="match status" value="1"/>
</dbReference>
<dbReference type="GO" id="GO:0033290">
    <property type="term" value="C:eukaryotic 48S preinitiation complex"/>
    <property type="evidence" value="ECO:0007669"/>
    <property type="project" value="UniProtKB-UniRule"/>
</dbReference>
<comment type="subunit">
    <text evidence="5">Component of the eukaryotic translation initiation factor 3 (eIF-3) complex.</text>
</comment>
<keyword evidence="3 5" id="KW-0648">Protein biosynthesis</keyword>
<dbReference type="InterPro" id="IPR016024">
    <property type="entry name" value="ARM-type_fold"/>
</dbReference>
<evidence type="ECO:0000256" key="5">
    <source>
        <dbReference type="HAMAP-Rule" id="MF_03010"/>
    </source>
</evidence>
<evidence type="ECO:0000259" key="6">
    <source>
        <dbReference type="PROSITE" id="PS50250"/>
    </source>
</evidence>
<dbReference type="AlphaFoldDB" id="A0A7R9MA85"/>
<dbReference type="InterPro" id="IPR009374">
    <property type="entry name" value="eIF3k"/>
</dbReference>
<evidence type="ECO:0000256" key="4">
    <source>
        <dbReference type="ARBA" id="ARBA00057041"/>
    </source>
</evidence>
<dbReference type="EMBL" id="OC925698">
    <property type="protein sequence ID" value="CAD7656286.1"/>
    <property type="molecule type" value="Genomic_DNA"/>
</dbReference>
<dbReference type="PANTHER" id="PTHR13022">
    <property type="entry name" value="EUKARYOTIC TRANSLATION INITIATION FACTOR 3 SUBUNIT 11"/>
    <property type="match status" value="1"/>
</dbReference>
<evidence type="ECO:0000313" key="8">
    <source>
        <dbReference type="Proteomes" id="UP000728032"/>
    </source>
</evidence>
<comment type="function">
    <text evidence="4">Component of the eukaryotic translation initiation factor 3 (eIF-3) complex, which is required for several steps in the initiation of protein synthesis. The eIF-3 complex associates with the 40S ribosome and facilitates the recruitment of eIF-1, eIF-1A, eIF-2:GTP:methionyl-tRNAi and eIF-5 to form the 43S pre-initiation complex (43S PIC). The eIF-3 complex stimulates mRNA recruitment to the 43S PIC and scanning of the mRNA for AUG recognition. The eIF-3 complex is also required for disassembly and recycling of post-termination ribosomal complexes and subsequently prevents premature joining of the 40S and 60S ribosomal subunits prior to initiation. The eIF-3 complex specifically targets and initiates translation of a subset of mRNAs involved in cell proliferation, including cell cycling, differentiation and apoptosis, and uses different modes of RNA stem-loop binding to exert either translational activation or repression.</text>
</comment>
<dbReference type="InterPro" id="IPR000717">
    <property type="entry name" value="PCI_dom"/>
</dbReference>
<comment type="similarity">
    <text evidence="5">Belongs to the eIF-3 subunit K family.</text>
</comment>
<dbReference type="Pfam" id="PF10075">
    <property type="entry name" value="CSN8_PSD8_EIF3K"/>
    <property type="match status" value="1"/>
</dbReference>
<keyword evidence="1 5" id="KW-0963">Cytoplasm</keyword>
<dbReference type="Gene3D" id="1.10.10.10">
    <property type="entry name" value="Winged helix-like DNA-binding domain superfamily/Winged helix DNA-binding domain"/>
    <property type="match status" value="1"/>
</dbReference>
<dbReference type="InterPro" id="IPR016020">
    <property type="entry name" value="Transl_init_fac_sub12_N_euk"/>
</dbReference>
<dbReference type="InterPro" id="IPR036388">
    <property type="entry name" value="WH-like_DNA-bd_sf"/>
</dbReference>
<organism evidence="7">
    <name type="scientific">Oppiella nova</name>
    <dbReference type="NCBI Taxonomy" id="334625"/>
    <lineage>
        <taxon>Eukaryota</taxon>
        <taxon>Metazoa</taxon>
        <taxon>Ecdysozoa</taxon>
        <taxon>Arthropoda</taxon>
        <taxon>Chelicerata</taxon>
        <taxon>Arachnida</taxon>
        <taxon>Acari</taxon>
        <taxon>Acariformes</taxon>
        <taxon>Sarcoptiformes</taxon>
        <taxon>Oribatida</taxon>
        <taxon>Brachypylina</taxon>
        <taxon>Oppioidea</taxon>
        <taxon>Oppiidae</taxon>
        <taxon>Oppiella</taxon>
    </lineage>
</organism>
<dbReference type="FunFam" id="1.10.10.10:FF:000212">
    <property type="entry name" value="Eukaryotic translation initiation factor 3 subunit K"/>
    <property type="match status" value="1"/>
</dbReference>
<gene>
    <name evidence="7" type="ORF">ONB1V03_LOCUS12925</name>
</gene>
<dbReference type="OrthoDB" id="337745at2759"/>
<dbReference type="HAMAP" id="MF_03010">
    <property type="entry name" value="eIF3k"/>
    <property type="match status" value="1"/>
</dbReference>
<dbReference type="SUPFAM" id="SSF46785">
    <property type="entry name" value="Winged helix' DNA-binding domain"/>
    <property type="match status" value="1"/>
</dbReference>
<keyword evidence="2 5" id="KW-0396">Initiation factor</keyword>
<proteinExistence type="inferred from homology"/>
<evidence type="ECO:0000256" key="2">
    <source>
        <dbReference type="ARBA" id="ARBA00022540"/>
    </source>
</evidence>
<dbReference type="Gene3D" id="1.25.40.250">
    <property type="entry name" value="ARM repeat, domain 1"/>
    <property type="match status" value="1"/>
</dbReference>
<dbReference type="Proteomes" id="UP000728032">
    <property type="component" value="Unassembled WGS sequence"/>
</dbReference>
<dbReference type="PROSITE" id="PS50250">
    <property type="entry name" value="PCI"/>
    <property type="match status" value="1"/>
</dbReference>
<evidence type="ECO:0000256" key="3">
    <source>
        <dbReference type="ARBA" id="ARBA00022917"/>
    </source>
</evidence>
<dbReference type="InterPro" id="IPR033464">
    <property type="entry name" value="CSN8_PSD8_EIF3K"/>
</dbReference>
<dbReference type="GO" id="GO:0003743">
    <property type="term" value="F:translation initiation factor activity"/>
    <property type="evidence" value="ECO:0007669"/>
    <property type="project" value="UniProtKB-UniRule"/>
</dbReference>
<protein>
    <recommendedName>
        <fullName evidence="5">Eukaryotic translation initiation factor 3 subunit K</fullName>
        <shortName evidence="5">eIF3k</shortName>
    </recommendedName>
    <alternativeName>
        <fullName evidence="5">eIF-3 p25</fullName>
    </alternativeName>
</protein>
<accession>A0A7R9MA85</accession>
<dbReference type="GO" id="GO:0006446">
    <property type="term" value="P:regulation of translational initiation"/>
    <property type="evidence" value="ECO:0007669"/>
    <property type="project" value="InterPro"/>
</dbReference>
<dbReference type="GO" id="GO:0005852">
    <property type="term" value="C:eukaryotic translation initiation factor 3 complex"/>
    <property type="evidence" value="ECO:0007669"/>
    <property type="project" value="UniProtKB-UniRule"/>
</dbReference>
<dbReference type="GO" id="GO:0001732">
    <property type="term" value="P:formation of cytoplasmic translation initiation complex"/>
    <property type="evidence" value="ECO:0007669"/>
    <property type="project" value="UniProtKB-UniRule"/>
</dbReference>
<comment type="function">
    <text evidence="5">Component of the eukaryotic translation initiation factor 3 (eIF-3) complex, which is involved in protein synthesis of a specialized repertoire of mRNAs and, together with other initiation factors, stimulates binding of mRNA and methionyl-tRNAi to the 40S ribosome. The eIF-3 complex specifically targets and initiates translation of a subset of mRNAs involved in cell proliferation.</text>
</comment>
<reference evidence="7" key="1">
    <citation type="submission" date="2020-11" db="EMBL/GenBank/DDBJ databases">
        <authorList>
            <person name="Tran Van P."/>
        </authorList>
    </citation>
    <scope>NUCLEOTIDE SEQUENCE</scope>
</reference>